<feature type="region of interest" description="Disordered" evidence="8">
    <location>
        <begin position="1"/>
        <end position="28"/>
    </location>
</feature>
<feature type="transmembrane region" description="Helical" evidence="7">
    <location>
        <begin position="231"/>
        <end position="251"/>
    </location>
</feature>
<feature type="transmembrane region" description="Helical" evidence="7">
    <location>
        <begin position="191"/>
        <end position="211"/>
    </location>
</feature>
<comment type="similarity">
    <text evidence="7">Belongs to the binding-protein-dependent transport system permease family.</text>
</comment>
<feature type="compositionally biased region" description="Basic and acidic residues" evidence="8">
    <location>
        <begin position="1"/>
        <end position="11"/>
    </location>
</feature>
<sequence>MVDMEIKENTKPETGASAGKTPAKAGLNPRQKEKIGDFLCIVPALVLLMVFVYYPIVRLFQISLTDWNLLNETWHFVGLKNWEWLFAGTGAKYLWNSLEVTFLYSLGELTVTIVGGMIFALLFNRMTKSFSVLRAIIFMPKYVAMSSAAVIFLWILNTESGVLNYALSYLGIAPIDWLNQKATALPSVLMLTGWRCIGYGMMIYLAAMAGISKDYYEASALDGADSTQQFFRITLPLLGPTTLFLFVTTFLSSMKVFQSVDILTSGGPNRATEVFVYLIYRYAMVDFRMDRAATAAVMFFLILLVITVATMKISKGKITYDS</sequence>
<feature type="transmembrane region" description="Helical" evidence="7">
    <location>
        <begin position="292"/>
        <end position="313"/>
    </location>
</feature>
<evidence type="ECO:0000256" key="3">
    <source>
        <dbReference type="ARBA" id="ARBA00022475"/>
    </source>
</evidence>
<dbReference type="PROSITE" id="PS50928">
    <property type="entry name" value="ABC_TM1"/>
    <property type="match status" value="1"/>
</dbReference>
<evidence type="ECO:0000256" key="1">
    <source>
        <dbReference type="ARBA" id="ARBA00004651"/>
    </source>
</evidence>
<dbReference type="InterPro" id="IPR000515">
    <property type="entry name" value="MetI-like"/>
</dbReference>
<protein>
    <submittedName>
        <fullName evidence="11">Multiple sugar transport system permease protein</fullName>
    </submittedName>
</protein>
<evidence type="ECO:0000256" key="2">
    <source>
        <dbReference type="ARBA" id="ARBA00022448"/>
    </source>
</evidence>
<feature type="transmembrane region" description="Helical" evidence="7">
    <location>
        <begin position="38"/>
        <end position="56"/>
    </location>
</feature>
<keyword evidence="6 7" id="KW-0472">Membrane</keyword>
<dbReference type="InterPro" id="IPR051393">
    <property type="entry name" value="ABC_transporter_permease"/>
</dbReference>
<evidence type="ECO:0000256" key="5">
    <source>
        <dbReference type="ARBA" id="ARBA00022989"/>
    </source>
</evidence>
<feature type="transmembrane region" description="Helical" evidence="7">
    <location>
        <begin position="102"/>
        <end position="123"/>
    </location>
</feature>
<keyword evidence="5 7" id="KW-1133">Transmembrane helix</keyword>
<keyword evidence="2 7" id="KW-0813">Transport</keyword>
<evidence type="ECO:0000313" key="10">
    <source>
        <dbReference type="EMBL" id="SET22948.1"/>
    </source>
</evidence>
<evidence type="ECO:0000313" key="11">
    <source>
        <dbReference type="EMBL" id="SFR62917.1"/>
    </source>
</evidence>
<comment type="subcellular location">
    <subcellularLocation>
        <location evidence="1 7">Cell membrane</location>
        <topology evidence="1 7">Multi-pass membrane protein</topology>
    </subcellularLocation>
</comment>
<evidence type="ECO:0000313" key="12">
    <source>
        <dbReference type="Proteomes" id="UP000199820"/>
    </source>
</evidence>
<keyword evidence="3" id="KW-1003">Cell membrane</keyword>
<name>A0A1I6I843_9FIRM</name>
<evidence type="ECO:0000256" key="4">
    <source>
        <dbReference type="ARBA" id="ARBA00022692"/>
    </source>
</evidence>
<dbReference type="STRING" id="1526.SAMN02910262_00011"/>
<accession>A0A1I6I843</accession>
<dbReference type="CDD" id="cd06261">
    <property type="entry name" value="TM_PBP2"/>
    <property type="match status" value="1"/>
</dbReference>
<reference evidence="12 13" key="1">
    <citation type="submission" date="2016-10" db="EMBL/GenBank/DDBJ databases">
        <authorList>
            <person name="de Groot N.N."/>
        </authorList>
    </citation>
    <scope>NUCLEOTIDE SEQUENCE [LARGE SCALE GENOMIC DNA]</scope>
    <source>
        <strain evidence="11 13">F</strain>
        <strain evidence="10 12">KH1P1</strain>
    </source>
</reference>
<dbReference type="EMBL" id="FOIL01000008">
    <property type="protein sequence ID" value="SET22948.1"/>
    <property type="molecule type" value="Genomic_DNA"/>
</dbReference>
<dbReference type="RefSeq" id="WP_242841531.1">
    <property type="nucleotide sequence ID" value="NZ_FOIL01000008.1"/>
</dbReference>
<feature type="domain" description="ABC transmembrane type-1" evidence="9">
    <location>
        <begin position="98"/>
        <end position="310"/>
    </location>
</feature>
<dbReference type="Proteomes" id="UP000214760">
    <property type="component" value="Unassembled WGS sequence"/>
</dbReference>
<keyword evidence="4 7" id="KW-0812">Transmembrane</keyword>
<keyword evidence="11" id="KW-0762">Sugar transport</keyword>
<dbReference type="PANTHER" id="PTHR30193:SF37">
    <property type="entry name" value="INNER MEMBRANE ABC TRANSPORTER PERMEASE PROTEIN YCJO"/>
    <property type="match status" value="1"/>
</dbReference>
<dbReference type="Proteomes" id="UP000199820">
    <property type="component" value="Unassembled WGS sequence"/>
</dbReference>
<evidence type="ECO:0000256" key="7">
    <source>
        <dbReference type="RuleBase" id="RU363032"/>
    </source>
</evidence>
<keyword evidence="12" id="KW-1185">Reference proteome</keyword>
<feature type="transmembrane region" description="Helical" evidence="7">
    <location>
        <begin position="135"/>
        <end position="156"/>
    </location>
</feature>
<dbReference type="Pfam" id="PF00528">
    <property type="entry name" value="BPD_transp_1"/>
    <property type="match status" value="1"/>
</dbReference>
<dbReference type="SUPFAM" id="SSF161098">
    <property type="entry name" value="MetI-like"/>
    <property type="match status" value="1"/>
</dbReference>
<dbReference type="GO" id="GO:0005886">
    <property type="term" value="C:plasma membrane"/>
    <property type="evidence" value="ECO:0007669"/>
    <property type="project" value="UniProtKB-SubCell"/>
</dbReference>
<evidence type="ECO:0000256" key="6">
    <source>
        <dbReference type="ARBA" id="ARBA00023136"/>
    </source>
</evidence>
<dbReference type="eggNOG" id="COG1175">
    <property type="taxonomic scope" value="Bacteria"/>
</dbReference>
<dbReference type="GO" id="GO:0055085">
    <property type="term" value="P:transmembrane transport"/>
    <property type="evidence" value="ECO:0007669"/>
    <property type="project" value="InterPro"/>
</dbReference>
<gene>
    <name evidence="11" type="ORF">SAMN02910262_00011</name>
    <name evidence="10" type="ORF">SAMN04487771_100864</name>
</gene>
<dbReference type="Gene3D" id="1.10.3720.10">
    <property type="entry name" value="MetI-like"/>
    <property type="match status" value="1"/>
</dbReference>
<dbReference type="InterPro" id="IPR035906">
    <property type="entry name" value="MetI-like_sf"/>
</dbReference>
<proteinExistence type="inferred from homology"/>
<evidence type="ECO:0000313" key="13">
    <source>
        <dbReference type="Proteomes" id="UP000214760"/>
    </source>
</evidence>
<evidence type="ECO:0000256" key="8">
    <source>
        <dbReference type="SAM" id="MobiDB-lite"/>
    </source>
</evidence>
<dbReference type="PANTHER" id="PTHR30193">
    <property type="entry name" value="ABC TRANSPORTER PERMEASE PROTEIN"/>
    <property type="match status" value="1"/>
</dbReference>
<organism evidence="11 13">
    <name type="scientific">[Clostridium] aminophilum</name>
    <dbReference type="NCBI Taxonomy" id="1526"/>
    <lineage>
        <taxon>Bacteria</taxon>
        <taxon>Bacillati</taxon>
        <taxon>Bacillota</taxon>
        <taxon>Clostridia</taxon>
        <taxon>Lachnospirales</taxon>
        <taxon>Lachnospiraceae</taxon>
    </lineage>
</organism>
<dbReference type="EMBL" id="FOZC01000001">
    <property type="protein sequence ID" value="SFR62917.1"/>
    <property type="molecule type" value="Genomic_DNA"/>
</dbReference>
<evidence type="ECO:0000259" key="9">
    <source>
        <dbReference type="PROSITE" id="PS50928"/>
    </source>
</evidence>
<dbReference type="AlphaFoldDB" id="A0A1I6I843"/>